<feature type="region of interest" description="Disordered" evidence="1">
    <location>
        <begin position="1"/>
        <end position="33"/>
    </location>
</feature>
<proteinExistence type="predicted"/>
<dbReference type="EMBL" id="JAESJJ010000012">
    <property type="protein sequence ID" value="MBL3609265.1"/>
    <property type="molecule type" value="Genomic_DNA"/>
</dbReference>
<accession>A0ABS1RT69</accession>
<comment type="caution">
    <text evidence="2">The sequence shown here is derived from an EMBL/GenBank/DDBJ whole genome shotgun (WGS) entry which is preliminary data.</text>
</comment>
<evidence type="ECO:0000313" key="2">
    <source>
        <dbReference type="EMBL" id="MBL3609265.1"/>
    </source>
</evidence>
<organism evidence="2 3">
    <name type="scientific">Rhodovulum sulfidophilum</name>
    <name type="common">Rhodobacter sulfidophilus</name>
    <dbReference type="NCBI Taxonomy" id="35806"/>
    <lineage>
        <taxon>Bacteria</taxon>
        <taxon>Pseudomonadati</taxon>
        <taxon>Pseudomonadota</taxon>
        <taxon>Alphaproteobacteria</taxon>
        <taxon>Rhodobacterales</taxon>
        <taxon>Paracoccaceae</taxon>
        <taxon>Rhodovulum</taxon>
    </lineage>
</organism>
<keyword evidence="3" id="KW-1185">Reference proteome</keyword>
<dbReference type="RefSeq" id="WP_202249241.1">
    <property type="nucleotide sequence ID" value="NZ_JAESJJ010000012.1"/>
</dbReference>
<evidence type="ECO:0000313" key="3">
    <source>
        <dbReference type="Proteomes" id="UP000604473"/>
    </source>
</evidence>
<protein>
    <submittedName>
        <fullName evidence="2">Uncharacterized protein</fullName>
    </submittedName>
</protein>
<dbReference type="Proteomes" id="UP000604473">
    <property type="component" value="Unassembled WGS sequence"/>
</dbReference>
<gene>
    <name evidence="2" type="ORF">JMM60_10730</name>
</gene>
<reference evidence="2 3" key="1">
    <citation type="submission" date="2021-01" db="EMBL/GenBank/DDBJ databases">
        <title>Draft genomes of Rhodovulum sulfidophilum.</title>
        <authorList>
            <person name="Guzman M.S."/>
        </authorList>
    </citation>
    <scope>NUCLEOTIDE SEQUENCE [LARGE SCALE GENOMIC DNA]</scope>
    <source>
        <strain evidence="2 3">AB35</strain>
    </source>
</reference>
<sequence>MRLVRASGDVATGHCGPGENDHESCLTQRQDLPGPFAPEIRRLILRAHERLRSALDGGQPLFSMEYPCHAPTGQR</sequence>
<evidence type="ECO:0000256" key="1">
    <source>
        <dbReference type="SAM" id="MobiDB-lite"/>
    </source>
</evidence>
<name>A0ABS1RT69_RHOSU</name>